<dbReference type="AlphaFoldDB" id="A0A1G6HU93"/>
<dbReference type="CDD" id="cd04301">
    <property type="entry name" value="NAT_SF"/>
    <property type="match status" value="1"/>
</dbReference>
<dbReference type="PANTHER" id="PTHR13355:SF9">
    <property type="entry name" value="ACETYLTRANSFERASE BSU40680-RELATED"/>
    <property type="match status" value="1"/>
</dbReference>
<evidence type="ECO:0000313" key="3">
    <source>
        <dbReference type="Proteomes" id="UP000242662"/>
    </source>
</evidence>
<dbReference type="EMBL" id="FMYM01000004">
    <property type="protein sequence ID" value="SDB97801.1"/>
    <property type="molecule type" value="Genomic_DNA"/>
</dbReference>
<evidence type="ECO:0000313" key="2">
    <source>
        <dbReference type="EMBL" id="SDB97801.1"/>
    </source>
</evidence>
<keyword evidence="3" id="KW-1185">Reference proteome</keyword>
<keyword evidence="2" id="KW-0012">Acyltransferase</keyword>
<gene>
    <name evidence="2" type="ORF">SAMN05421737_104183</name>
</gene>
<keyword evidence="2" id="KW-0808">Transferase</keyword>
<feature type="domain" description="N-acetyltransferase" evidence="1">
    <location>
        <begin position="1"/>
        <end position="145"/>
    </location>
</feature>
<dbReference type="Pfam" id="PF13673">
    <property type="entry name" value="Acetyltransf_10"/>
    <property type="match status" value="1"/>
</dbReference>
<dbReference type="PROSITE" id="PS51186">
    <property type="entry name" value="GNAT"/>
    <property type="match status" value="1"/>
</dbReference>
<sequence>METKKVTQESDLQIALSMRKEVFINEQGVPPEEEIDAFDTLNDQCEHVLVYENNQAIGTGRMRIVNNIGKLERICVRAPYRQLGAGKVIIEALEDIAREKELSQVKLDAQTHAEGFYQKLGYQVISNDIFMDAGIPHISMTKQLSNI</sequence>
<accession>A0A1G6HU93</accession>
<dbReference type="STRING" id="1464122.SAMN05421737_104183"/>
<evidence type="ECO:0000259" key="1">
    <source>
        <dbReference type="PROSITE" id="PS51186"/>
    </source>
</evidence>
<name>A0A1G6HU93_9BACI</name>
<dbReference type="RefSeq" id="WP_090775300.1">
    <property type="nucleotide sequence ID" value="NZ_FMYM01000004.1"/>
</dbReference>
<proteinExistence type="predicted"/>
<dbReference type="PANTHER" id="PTHR13355">
    <property type="entry name" value="GLUCOSAMINE 6-PHOSPHATE N-ACETYLTRANSFERASE"/>
    <property type="match status" value="1"/>
</dbReference>
<dbReference type="OrthoDB" id="9796171at2"/>
<dbReference type="SUPFAM" id="SSF55729">
    <property type="entry name" value="Acyl-CoA N-acyltransferases (Nat)"/>
    <property type="match status" value="1"/>
</dbReference>
<dbReference type="InterPro" id="IPR016181">
    <property type="entry name" value="Acyl_CoA_acyltransferase"/>
</dbReference>
<organism evidence="2 3">
    <name type="scientific">Shouchella lonarensis</name>
    <dbReference type="NCBI Taxonomy" id="1464122"/>
    <lineage>
        <taxon>Bacteria</taxon>
        <taxon>Bacillati</taxon>
        <taxon>Bacillota</taxon>
        <taxon>Bacilli</taxon>
        <taxon>Bacillales</taxon>
        <taxon>Bacillaceae</taxon>
        <taxon>Shouchella</taxon>
    </lineage>
</organism>
<dbReference type="GO" id="GO:0004343">
    <property type="term" value="F:glucosamine 6-phosphate N-acetyltransferase activity"/>
    <property type="evidence" value="ECO:0007669"/>
    <property type="project" value="TreeGrafter"/>
</dbReference>
<dbReference type="InterPro" id="IPR039143">
    <property type="entry name" value="GNPNAT1-like"/>
</dbReference>
<dbReference type="Gene3D" id="3.40.630.30">
    <property type="match status" value="1"/>
</dbReference>
<dbReference type="InterPro" id="IPR000182">
    <property type="entry name" value="GNAT_dom"/>
</dbReference>
<dbReference type="Proteomes" id="UP000242662">
    <property type="component" value="Unassembled WGS sequence"/>
</dbReference>
<reference evidence="3" key="1">
    <citation type="submission" date="2016-09" db="EMBL/GenBank/DDBJ databases">
        <authorList>
            <person name="Varghese N."/>
            <person name="Submissions S."/>
        </authorList>
    </citation>
    <scope>NUCLEOTIDE SEQUENCE [LARGE SCALE GENOMIC DNA]</scope>
    <source>
        <strain evidence="3">25nlg</strain>
    </source>
</reference>
<protein>
    <submittedName>
        <fullName evidence="2">Predicted N-acyltransferase, GNAT family</fullName>
    </submittedName>
</protein>